<keyword evidence="2" id="KW-0472">Membrane</keyword>
<keyword evidence="4" id="KW-1185">Reference proteome</keyword>
<gene>
    <name evidence="3" type="ORF">LECACI_7A006888</name>
</gene>
<dbReference type="AlphaFoldDB" id="A0AAI8Z3D8"/>
<feature type="compositionally biased region" description="Pro residues" evidence="1">
    <location>
        <begin position="139"/>
        <end position="148"/>
    </location>
</feature>
<feature type="compositionally biased region" description="Pro residues" evidence="1">
    <location>
        <begin position="96"/>
        <end position="107"/>
    </location>
</feature>
<evidence type="ECO:0000256" key="1">
    <source>
        <dbReference type="SAM" id="MobiDB-lite"/>
    </source>
</evidence>
<evidence type="ECO:0000313" key="3">
    <source>
        <dbReference type="EMBL" id="CAK4031730.1"/>
    </source>
</evidence>
<dbReference type="Pfam" id="PF12273">
    <property type="entry name" value="RCR"/>
    <property type="match status" value="1"/>
</dbReference>
<comment type="caution">
    <text evidence="3">The sequence shown here is derived from an EMBL/GenBank/DDBJ whole genome shotgun (WGS) entry which is preliminary data.</text>
</comment>
<accession>A0AAI8Z3D8</accession>
<dbReference type="PANTHER" id="PTHR28187">
    <property type="entry name" value="PROTEIN RCR1-RELATED"/>
    <property type="match status" value="1"/>
</dbReference>
<dbReference type="EMBL" id="CAVMBE010000052">
    <property type="protein sequence ID" value="CAK4031730.1"/>
    <property type="molecule type" value="Genomic_DNA"/>
</dbReference>
<reference evidence="3" key="1">
    <citation type="submission" date="2023-11" db="EMBL/GenBank/DDBJ databases">
        <authorList>
            <person name="Alioto T."/>
            <person name="Alioto T."/>
            <person name="Gomez Garrido J."/>
        </authorList>
    </citation>
    <scope>NUCLEOTIDE SEQUENCE</scope>
</reference>
<feature type="transmembrane region" description="Helical" evidence="2">
    <location>
        <begin position="22"/>
        <end position="42"/>
    </location>
</feature>
<name>A0AAI8Z3D8_9PEZI</name>
<evidence type="ECO:0000313" key="4">
    <source>
        <dbReference type="Proteomes" id="UP001296104"/>
    </source>
</evidence>
<keyword evidence="2" id="KW-0812">Transmembrane</keyword>
<dbReference type="Proteomes" id="UP001296104">
    <property type="component" value="Unassembled WGS sequence"/>
</dbReference>
<evidence type="ECO:0008006" key="5">
    <source>
        <dbReference type="Google" id="ProtNLM"/>
    </source>
</evidence>
<proteinExistence type="predicted"/>
<keyword evidence="2" id="KW-1133">Transmembrane helix</keyword>
<dbReference type="GO" id="GO:0016192">
    <property type="term" value="P:vesicle-mediated transport"/>
    <property type="evidence" value="ECO:0007669"/>
    <property type="project" value="TreeGrafter"/>
</dbReference>
<dbReference type="PANTHER" id="PTHR28187:SF1">
    <property type="entry name" value="PROTEIN RCR1-RELATED"/>
    <property type="match status" value="1"/>
</dbReference>
<dbReference type="InterPro" id="IPR020999">
    <property type="entry name" value="Chitin_synth_reg_RCR"/>
</dbReference>
<organism evidence="3 4">
    <name type="scientific">Lecanosticta acicola</name>
    <dbReference type="NCBI Taxonomy" id="111012"/>
    <lineage>
        <taxon>Eukaryota</taxon>
        <taxon>Fungi</taxon>
        <taxon>Dikarya</taxon>
        <taxon>Ascomycota</taxon>
        <taxon>Pezizomycotina</taxon>
        <taxon>Dothideomycetes</taxon>
        <taxon>Dothideomycetidae</taxon>
        <taxon>Mycosphaerellales</taxon>
        <taxon>Mycosphaerellaceae</taxon>
        <taxon>Lecanosticta</taxon>
    </lineage>
</organism>
<sequence>MARCYQNGDGTSSCYDSYWDSWVRWLVLALIIIGAFLIFFLFSCVSARRRRQYGHQPYRGTGWALGRTPAGHGAPTYTQQPHYANQGPYYNNSNNPAPPPAYTPPPDNGYYGNNDVELQPPQQSYGGYRSGEGQVYEPPKGPPPTHNK</sequence>
<evidence type="ECO:0000256" key="2">
    <source>
        <dbReference type="SAM" id="Phobius"/>
    </source>
</evidence>
<feature type="region of interest" description="Disordered" evidence="1">
    <location>
        <begin position="56"/>
        <end position="148"/>
    </location>
</feature>
<protein>
    <recommendedName>
        <fullName evidence="5">Chitin synthesis regulation, resistance to congo red-domain-containing protein</fullName>
    </recommendedName>
</protein>